<keyword evidence="8" id="KW-1185">Reference proteome</keyword>
<evidence type="ECO:0000256" key="4">
    <source>
        <dbReference type="ARBA" id="ARBA00022801"/>
    </source>
</evidence>
<evidence type="ECO:0000259" key="6">
    <source>
        <dbReference type="SMART" id="SM00732"/>
    </source>
</evidence>
<dbReference type="InterPro" id="IPR005227">
    <property type="entry name" value="YqgF"/>
</dbReference>
<dbReference type="InterPro" id="IPR006641">
    <property type="entry name" value="YqgF/RNaseH-like_dom"/>
</dbReference>
<dbReference type="InterPro" id="IPR012337">
    <property type="entry name" value="RNaseH-like_sf"/>
</dbReference>
<dbReference type="NCBIfam" id="TIGR00250">
    <property type="entry name" value="RNAse_H_YqgF"/>
    <property type="match status" value="1"/>
</dbReference>
<evidence type="ECO:0000256" key="2">
    <source>
        <dbReference type="ARBA" id="ARBA00022517"/>
    </source>
</evidence>
<reference evidence="7 8" key="1">
    <citation type="submission" date="2022-05" db="EMBL/GenBank/DDBJ databases">
        <title>Microbulbifer sp. nov., isolated from sponge.</title>
        <authorList>
            <person name="Gao L."/>
        </authorList>
    </citation>
    <scope>NUCLEOTIDE SEQUENCE [LARGE SCALE GENOMIC DNA]</scope>
    <source>
        <strain evidence="7 8">MI-G</strain>
    </source>
</reference>
<dbReference type="InterPro" id="IPR037027">
    <property type="entry name" value="YqgF/RNaseH-like_dom_sf"/>
</dbReference>
<accession>A0ABY9EC91</accession>
<dbReference type="RefSeq" id="WP_301415823.1">
    <property type="nucleotide sequence ID" value="NZ_CP098023.1"/>
</dbReference>
<evidence type="ECO:0000256" key="1">
    <source>
        <dbReference type="ARBA" id="ARBA00022490"/>
    </source>
</evidence>
<dbReference type="HAMAP" id="MF_00651">
    <property type="entry name" value="Nuclease_YqgF"/>
    <property type="match status" value="1"/>
</dbReference>
<dbReference type="SUPFAM" id="SSF53098">
    <property type="entry name" value="Ribonuclease H-like"/>
    <property type="match status" value="1"/>
</dbReference>
<dbReference type="EC" id="3.1.-.-" evidence="5"/>
<evidence type="ECO:0000313" key="8">
    <source>
        <dbReference type="Proteomes" id="UP001321520"/>
    </source>
</evidence>
<keyword evidence="2 5" id="KW-0690">Ribosome biogenesis</keyword>
<name>A0ABY9EC91_9GAMM</name>
<dbReference type="EMBL" id="CP098023">
    <property type="protein sequence ID" value="WKD49976.1"/>
    <property type="molecule type" value="Genomic_DNA"/>
</dbReference>
<dbReference type="Pfam" id="PF03652">
    <property type="entry name" value="RuvX"/>
    <property type="match status" value="1"/>
</dbReference>
<dbReference type="PANTHER" id="PTHR33317:SF4">
    <property type="entry name" value="POLYNUCLEOTIDYL TRANSFERASE, RIBONUCLEASE H-LIKE SUPERFAMILY PROTEIN"/>
    <property type="match status" value="1"/>
</dbReference>
<evidence type="ECO:0000256" key="3">
    <source>
        <dbReference type="ARBA" id="ARBA00022722"/>
    </source>
</evidence>
<dbReference type="CDD" id="cd16964">
    <property type="entry name" value="YqgF"/>
    <property type="match status" value="1"/>
</dbReference>
<dbReference type="SMART" id="SM00732">
    <property type="entry name" value="YqgFc"/>
    <property type="match status" value="1"/>
</dbReference>
<dbReference type="Gene3D" id="3.30.420.140">
    <property type="entry name" value="YqgF/RNase H-like domain"/>
    <property type="match status" value="1"/>
</dbReference>
<sequence>MSKPITALAFDFGTCSIGLAFGQSLTASARELPPLPARDGKPDWESVQRLIAEWQPHYLLVGLPLNMDGSESVLSARARKFGQRLHGRTGLPVAFIDERLSTRTAKEEAHGRGHRGNYARDPVDSIAARIILEDWLRAQQFPN</sequence>
<comment type="function">
    <text evidence="5">Could be a nuclease involved in processing of the 5'-end of pre-16S rRNA.</text>
</comment>
<evidence type="ECO:0000313" key="7">
    <source>
        <dbReference type="EMBL" id="WKD49976.1"/>
    </source>
</evidence>
<dbReference type="PANTHER" id="PTHR33317">
    <property type="entry name" value="POLYNUCLEOTIDYL TRANSFERASE, RIBONUCLEASE H-LIKE SUPERFAMILY PROTEIN"/>
    <property type="match status" value="1"/>
</dbReference>
<comment type="subcellular location">
    <subcellularLocation>
        <location evidence="5">Cytoplasm</location>
    </subcellularLocation>
</comment>
<feature type="domain" description="YqgF/RNase H-like" evidence="6">
    <location>
        <begin position="5"/>
        <end position="105"/>
    </location>
</feature>
<gene>
    <name evidence="7" type="primary">ruvX</name>
    <name evidence="7" type="ORF">M8T91_00675</name>
</gene>
<keyword evidence="3 5" id="KW-0540">Nuclease</keyword>
<keyword evidence="1 5" id="KW-0963">Cytoplasm</keyword>
<evidence type="ECO:0000256" key="5">
    <source>
        <dbReference type="HAMAP-Rule" id="MF_00651"/>
    </source>
</evidence>
<organism evidence="7 8">
    <name type="scientific">Microbulbifer spongiae</name>
    <dbReference type="NCBI Taxonomy" id="2944933"/>
    <lineage>
        <taxon>Bacteria</taxon>
        <taxon>Pseudomonadati</taxon>
        <taxon>Pseudomonadota</taxon>
        <taxon>Gammaproteobacteria</taxon>
        <taxon>Cellvibrionales</taxon>
        <taxon>Microbulbiferaceae</taxon>
        <taxon>Microbulbifer</taxon>
    </lineage>
</organism>
<protein>
    <recommendedName>
        <fullName evidence="5">Putative pre-16S rRNA nuclease</fullName>
        <ecNumber evidence="5">3.1.-.-</ecNumber>
    </recommendedName>
</protein>
<keyword evidence="4 5" id="KW-0378">Hydrolase</keyword>
<proteinExistence type="inferred from homology"/>
<dbReference type="Proteomes" id="UP001321520">
    <property type="component" value="Chromosome"/>
</dbReference>
<comment type="similarity">
    <text evidence="5">Belongs to the YqgF HJR family.</text>
</comment>